<gene>
    <name evidence="1" type="ORF">N0B31_10075</name>
</gene>
<dbReference type="KEGG" id="ssai:N0B31_10075"/>
<organism evidence="1 2">
    <name type="scientific">Salinirubellus salinus</name>
    <dbReference type="NCBI Taxonomy" id="1364945"/>
    <lineage>
        <taxon>Archaea</taxon>
        <taxon>Methanobacteriati</taxon>
        <taxon>Methanobacteriota</taxon>
        <taxon>Stenosarchaea group</taxon>
        <taxon>Halobacteria</taxon>
        <taxon>Halobacteriales</taxon>
        <taxon>Natronomonadaceae</taxon>
        <taxon>Salinirubellus</taxon>
    </lineage>
</organism>
<dbReference type="GO" id="GO:0006741">
    <property type="term" value="P:NADP+ biosynthetic process"/>
    <property type="evidence" value="ECO:0007669"/>
    <property type="project" value="TreeGrafter"/>
</dbReference>
<dbReference type="AlphaFoldDB" id="A0A9E7R6Z3"/>
<dbReference type="GeneID" id="74942771"/>
<keyword evidence="1" id="KW-0418">Kinase</keyword>
<name>A0A9E7R6Z3_9EURY</name>
<sequence length="247" mass="25446">MDGPSEGAGVVGVAGEHPAVVDALVDRGVETVQGEARSVLESDPDVVVAAGEPAVVDLVRAGVDVPVLPFGAGAALRSVPALGVDAVTHLVRGAFDTVERPLLRAVTPLGETVALFDLMLVTDEPARISEYTVWCGAERVQSFRADGVVVATPAGSQGYARAADGAVVAPGTGVVSVIPISPFATNVDSWVLDEDSVGLRVERDETPVELLADGRSSGLVVAGERLRIRRDGSLTLAVVEESLGFFD</sequence>
<protein>
    <submittedName>
        <fullName evidence="1">ATP-NAD kinase</fullName>
    </submittedName>
</protein>
<dbReference type="Pfam" id="PF20143">
    <property type="entry name" value="NAD_kinase_C"/>
    <property type="match status" value="1"/>
</dbReference>
<accession>A0A9E7R6Z3</accession>
<keyword evidence="2" id="KW-1185">Reference proteome</keyword>
<dbReference type="RefSeq" id="WP_260643735.1">
    <property type="nucleotide sequence ID" value="NZ_CP104003.1"/>
</dbReference>
<dbReference type="GO" id="GO:0019674">
    <property type="term" value="P:NAD+ metabolic process"/>
    <property type="evidence" value="ECO:0007669"/>
    <property type="project" value="InterPro"/>
</dbReference>
<dbReference type="PANTHER" id="PTHR20275">
    <property type="entry name" value="NAD KINASE"/>
    <property type="match status" value="1"/>
</dbReference>
<dbReference type="InterPro" id="IPR017437">
    <property type="entry name" value="ATP-NAD_kinase_PpnK-typ_C"/>
</dbReference>
<reference evidence="1" key="1">
    <citation type="submission" date="2022-09" db="EMBL/GenBank/DDBJ databases">
        <title>Diverse halophilic archaea isolated from saline environments.</title>
        <authorList>
            <person name="Cui H.-L."/>
        </authorList>
    </citation>
    <scope>NUCLEOTIDE SEQUENCE</scope>
    <source>
        <strain evidence="1">ZS-35-S2</strain>
    </source>
</reference>
<dbReference type="Proteomes" id="UP001057580">
    <property type="component" value="Chromosome"/>
</dbReference>
<dbReference type="SUPFAM" id="SSF111331">
    <property type="entry name" value="NAD kinase/diacylglycerol kinase-like"/>
    <property type="match status" value="1"/>
</dbReference>
<dbReference type="PANTHER" id="PTHR20275:SF0">
    <property type="entry name" value="NAD KINASE"/>
    <property type="match status" value="1"/>
</dbReference>
<dbReference type="GO" id="GO:0003951">
    <property type="term" value="F:NAD+ kinase activity"/>
    <property type="evidence" value="ECO:0007669"/>
    <property type="project" value="InterPro"/>
</dbReference>
<dbReference type="EMBL" id="CP104003">
    <property type="protein sequence ID" value="UWM56621.1"/>
    <property type="molecule type" value="Genomic_DNA"/>
</dbReference>
<dbReference type="Gene3D" id="2.60.200.30">
    <property type="entry name" value="Probable inorganic polyphosphate/atp-NAD kinase, domain 2"/>
    <property type="match status" value="1"/>
</dbReference>
<dbReference type="InterPro" id="IPR016064">
    <property type="entry name" value="NAD/diacylglycerol_kinase_sf"/>
</dbReference>
<proteinExistence type="predicted"/>
<evidence type="ECO:0000313" key="1">
    <source>
        <dbReference type="EMBL" id="UWM56621.1"/>
    </source>
</evidence>
<evidence type="ECO:0000313" key="2">
    <source>
        <dbReference type="Proteomes" id="UP001057580"/>
    </source>
</evidence>
<keyword evidence="1" id="KW-0808">Transferase</keyword>